<keyword evidence="3" id="KW-1185">Reference proteome</keyword>
<sequence>MELIRAIFEESAKATGSSSGSGTSVQRQLAYLLGRQGVVLPDDENSVDEELTEMLWNTRLSEHFLALGRELDIMEPKV</sequence>
<gene>
    <name evidence="2" type="ORF">CRM22_007403</name>
</gene>
<dbReference type="STRING" id="147828.A0A4S2LGA0"/>
<dbReference type="AlphaFoldDB" id="A0A4S2LGA0"/>
<dbReference type="Pfam" id="PF17781">
    <property type="entry name" value="RPN1_RPN2_N"/>
    <property type="match status" value="1"/>
</dbReference>
<name>A0A4S2LGA0_OPIFE</name>
<comment type="caution">
    <text evidence="2">The sequence shown here is derived from an EMBL/GenBank/DDBJ whole genome shotgun (WGS) entry which is preliminary data.</text>
</comment>
<dbReference type="InterPro" id="IPR040892">
    <property type="entry name" value="RPN1_N"/>
</dbReference>
<organism evidence="2 3">
    <name type="scientific">Opisthorchis felineus</name>
    <dbReference type="NCBI Taxonomy" id="147828"/>
    <lineage>
        <taxon>Eukaryota</taxon>
        <taxon>Metazoa</taxon>
        <taxon>Spiralia</taxon>
        <taxon>Lophotrochozoa</taxon>
        <taxon>Platyhelminthes</taxon>
        <taxon>Trematoda</taxon>
        <taxon>Digenea</taxon>
        <taxon>Opisthorchiida</taxon>
        <taxon>Opisthorchiata</taxon>
        <taxon>Opisthorchiidae</taxon>
        <taxon>Opisthorchis</taxon>
    </lineage>
</organism>
<feature type="non-terminal residue" evidence="2">
    <location>
        <position position="78"/>
    </location>
</feature>
<evidence type="ECO:0000313" key="2">
    <source>
        <dbReference type="EMBL" id="TGZ62503.1"/>
    </source>
</evidence>
<evidence type="ECO:0000313" key="3">
    <source>
        <dbReference type="Proteomes" id="UP000308267"/>
    </source>
</evidence>
<accession>A0A4S2LGA0</accession>
<evidence type="ECO:0000259" key="1">
    <source>
        <dbReference type="Pfam" id="PF17781"/>
    </source>
</evidence>
<protein>
    <recommendedName>
        <fullName evidence="1">RPN1 N-terminal domain-containing protein</fullName>
    </recommendedName>
</protein>
<dbReference type="OrthoDB" id="10252509at2759"/>
<dbReference type="EMBL" id="SJOL01007487">
    <property type="protein sequence ID" value="TGZ62503.1"/>
    <property type="molecule type" value="Genomic_DNA"/>
</dbReference>
<dbReference type="Proteomes" id="UP000308267">
    <property type="component" value="Unassembled WGS sequence"/>
</dbReference>
<feature type="domain" description="RPN1 N-terminal" evidence="1">
    <location>
        <begin position="3"/>
        <end position="78"/>
    </location>
</feature>
<proteinExistence type="predicted"/>
<reference evidence="2 3" key="1">
    <citation type="journal article" date="2019" name="BMC Genomics">
        <title>New insights from Opisthorchis felineus genome: update on genomics of the epidemiologically important liver flukes.</title>
        <authorList>
            <person name="Ershov N.I."/>
            <person name="Mordvinov V.A."/>
            <person name="Prokhortchouk E.B."/>
            <person name="Pakharukova M.Y."/>
            <person name="Gunbin K.V."/>
            <person name="Ustyantsev K."/>
            <person name="Genaev M.A."/>
            <person name="Blinov A.G."/>
            <person name="Mazur A."/>
            <person name="Boulygina E."/>
            <person name="Tsygankova S."/>
            <person name="Khrameeva E."/>
            <person name="Chekanov N."/>
            <person name="Fan G."/>
            <person name="Xiao A."/>
            <person name="Zhang H."/>
            <person name="Xu X."/>
            <person name="Yang H."/>
            <person name="Solovyev V."/>
            <person name="Lee S.M."/>
            <person name="Liu X."/>
            <person name="Afonnikov D.A."/>
            <person name="Skryabin K.G."/>
        </authorList>
    </citation>
    <scope>NUCLEOTIDE SEQUENCE [LARGE SCALE GENOMIC DNA]</scope>
    <source>
        <strain evidence="2">AK-0245</strain>
        <tissue evidence="2">Whole organism</tissue>
    </source>
</reference>